<protein>
    <recommendedName>
        <fullName evidence="1">dATP/dGTP diphosphohydrolase N-terminal domain-containing protein</fullName>
    </recommendedName>
</protein>
<name>A0A158DV66_9BURK</name>
<evidence type="ECO:0000259" key="1">
    <source>
        <dbReference type="Pfam" id="PF18909"/>
    </source>
</evidence>
<keyword evidence="3" id="KW-1185">Reference proteome</keyword>
<sequence>MTAKHSNPKDAIATFKLPLHLVSPIVKAYQAISHYLGNVKYGAWNWRAAGARASVYKSALDRHMDAWWEGEELDPTDGTPHLANALACLNIIIDARHAGKLIDDRPPSNAAALAEVRAQFEALMPKIYARYEDKNPRHYTIADSDGLREHAALEDDARRIAESNARA</sequence>
<dbReference type="OrthoDB" id="4569478at2"/>
<gene>
    <name evidence="2" type="ORF">AWB80_07540</name>
</gene>
<dbReference type="RefSeq" id="WP_061179737.1">
    <property type="nucleotide sequence ID" value="NZ_FCOE02000050.1"/>
</dbReference>
<accession>A0A158DV66</accession>
<evidence type="ECO:0000313" key="2">
    <source>
        <dbReference type="EMBL" id="SAK98512.1"/>
    </source>
</evidence>
<comment type="caution">
    <text evidence="2">The sequence shown here is derived from an EMBL/GenBank/DDBJ whole genome shotgun (WGS) entry which is preliminary data.</text>
</comment>
<proteinExistence type="predicted"/>
<dbReference type="Proteomes" id="UP000054911">
    <property type="component" value="Unassembled WGS sequence"/>
</dbReference>
<dbReference type="STRING" id="1777141.AWB80_07540"/>
<feature type="domain" description="dATP/dGTP diphosphohydrolase N-terminal" evidence="1">
    <location>
        <begin position="6"/>
        <end position="105"/>
    </location>
</feature>
<organism evidence="2 3">
    <name type="scientific">Caballeronia pedi</name>
    <dbReference type="NCBI Taxonomy" id="1777141"/>
    <lineage>
        <taxon>Bacteria</taxon>
        <taxon>Pseudomonadati</taxon>
        <taxon>Pseudomonadota</taxon>
        <taxon>Betaproteobacteria</taxon>
        <taxon>Burkholderiales</taxon>
        <taxon>Burkholderiaceae</taxon>
        <taxon>Caballeronia</taxon>
    </lineage>
</organism>
<evidence type="ECO:0000313" key="3">
    <source>
        <dbReference type="Proteomes" id="UP000054911"/>
    </source>
</evidence>
<dbReference type="EMBL" id="FCOE02000050">
    <property type="protein sequence ID" value="SAK98512.1"/>
    <property type="molecule type" value="Genomic_DNA"/>
</dbReference>
<reference evidence="2" key="1">
    <citation type="submission" date="2016-01" db="EMBL/GenBank/DDBJ databases">
        <authorList>
            <person name="Peeters C."/>
        </authorList>
    </citation>
    <scope>NUCLEOTIDE SEQUENCE [LARGE SCALE GENOMIC DNA]</scope>
    <source>
        <strain evidence="2">LMG 29323</strain>
    </source>
</reference>
<dbReference type="Pfam" id="PF18909">
    <property type="entry name" value="dGTP_diPhyd_N"/>
    <property type="match status" value="1"/>
</dbReference>
<dbReference type="InterPro" id="IPR044038">
    <property type="entry name" value="dATP/dGTP_diPOhydrolase_N"/>
</dbReference>
<dbReference type="AlphaFoldDB" id="A0A158DV66"/>